<dbReference type="Pfam" id="PF00593">
    <property type="entry name" value="TonB_dep_Rec_b-barrel"/>
    <property type="match status" value="1"/>
</dbReference>
<dbReference type="Pfam" id="PF07715">
    <property type="entry name" value="Plug"/>
    <property type="match status" value="1"/>
</dbReference>
<gene>
    <name evidence="14" type="ORF">SAMN05216551_102268</name>
</gene>
<dbReference type="InterPro" id="IPR037066">
    <property type="entry name" value="Plug_dom_sf"/>
</dbReference>
<dbReference type="PROSITE" id="PS52016">
    <property type="entry name" value="TONB_DEPENDENT_REC_3"/>
    <property type="match status" value="1"/>
</dbReference>
<sequence>MPNMLPASRVERSPLCAALRQAIPPSVRATGVRADRPADEGRRWRFSSLLPSIGLAFPCAAAAVQPSALPRGETELAPLETVVVTAVAPASPLTVITDPKVPRQPIPASDGADYLKTIPGFSAIRNGGSNGDPVLRGMFGSRLNILSNGSPMPGACPARMDAPTSYISPENFDRLIVIKGPQSVLWGPGASAGTIRFERDTPRFDKAGVRFDGAVLAGGYGRNDQSADLTFGDERFYARVTANHAHSQDYRDGDGNTVPSRWDKWNTDLTLGFTPDADTVFELTAGTGDGNARYAGRSMDGTRFRRESLSGRFEKRNLGETLRKIEAQLYYNDADHVMDNFTLRAPDPTSMMPNPMAADVNRTTVGGRLAATWQWGTRFDLTGGMDWQRSRHRSRSGTDVSPYQDAAWSKDATLGNLGWFAEGTWHADAMQRVVAGARLDLASAKDWRTNVGMMPMPNPSAGERRTAVLPSGFVRYERDLDALPATVYAGLGHVERFPDYWELFAPNMGPSGSSNAFDGLRPEKTTQLDIGAQYRTAALDAWVSAYAGYVQNFILFSYAPGGMMGDTSTARNVDAAIMGAELGVSYRLAPSWRVGSTLAYAAGNNRSDGGPLPQMPPLELRLSANYDSGAWSAGVLWRLVAAQHRVALNEGNVVGKDFGASSGFGTLALNATYAFSKHVKLTLGVDNLFNRTYSEHLNLAGNAGFGYGASVPVNEPGRTGWARLTMQF</sequence>
<dbReference type="InterPro" id="IPR010100">
    <property type="entry name" value="TonB-dep_Cu_rcpt"/>
</dbReference>
<feature type="domain" description="TonB-dependent receptor plug" evidence="13">
    <location>
        <begin position="91"/>
        <end position="194"/>
    </location>
</feature>
<evidence type="ECO:0000313" key="15">
    <source>
        <dbReference type="Proteomes" id="UP000243719"/>
    </source>
</evidence>
<organism evidence="14 15">
    <name type="scientific">Chitinasiproducens palmae</name>
    <dbReference type="NCBI Taxonomy" id="1770053"/>
    <lineage>
        <taxon>Bacteria</taxon>
        <taxon>Pseudomonadati</taxon>
        <taxon>Pseudomonadota</taxon>
        <taxon>Betaproteobacteria</taxon>
        <taxon>Burkholderiales</taxon>
        <taxon>Burkholderiaceae</taxon>
        <taxon>Chitinasiproducens</taxon>
    </lineage>
</organism>
<protein>
    <submittedName>
        <fullName evidence="14">Iron complex outermembrane recepter protein</fullName>
    </submittedName>
</protein>
<evidence type="ECO:0000256" key="7">
    <source>
        <dbReference type="ARBA" id="ARBA00023136"/>
    </source>
</evidence>
<dbReference type="GO" id="GO:0015344">
    <property type="term" value="F:siderophore uptake transmembrane transporter activity"/>
    <property type="evidence" value="ECO:0007669"/>
    <property type="project" value="TreeGrafter"/>
</dbReference>
<evidence type="ECO:0000259" key="13">
    <source>
        <dbReference type="Pfam" id="PF07715"/>
    </source>
</evidence>
<dbReference type="STRING" id="1770053.SAMN05216551_102268"/>
<accession>A0A1H2PL51</accession>
<evidence type="ECO:0000256" key="8">
    <source>
        <dbReference type="ARBA" id="ARBA00023170"/>
    </source>
</evidence>
<keyword evidence="4 10" id="KW-1134">Transmembrane beta strand</keyword>
<dbReference type="InterPro" id="IPR039426">
    <property type="entry name" value="TonB-dep_rcpt-like"/>
</dbReference>
<evidence type="ECO:0000256" key="6">
    <source>
        <dbReference type="ARBA" id="ARBA00023077"/>
    </source>
</evidence>
<evidence type="ECO:0000256" key="2">
    <source>
        <dbReference type="ARBA" id="ARBA00009810"/>
    </source>
</evidence>
<evidence type="ECO:0000256" key="3">
    <source>
        <dbReference type="ARBA" id="ARBA00022448"/>
    </source>
</evidence>
<proteinExistence type="inferred from homology"/>
<comment type="subcellular location">
    <subcellularLocation>
        <location evidence="1 10">Cell outer membrane</location>
        <topology evidence="1 10">Multi-pass membrane protein</topology>
    </subcellularLocation>
</comment>
<feature type="domain" description="TonB-dependent receptor-like beta-barrel" evidence="12">
    <location>
        <begin position="248"/>
        <end position="688"/>
    </location>
</feature>
<dbReference type="Gene3D" id="2.40.170.20">
    <property type="entry name" value="TonB-dependent receptor, beta-barrel domain"/>
    <property type="match status" value="1"/>
</dbReference>
<evidence type="ECO:0000256" key="10">
    <source>
        <dbReference type="PROSITE-ProRule" id="PRU01360"/>
    </source>
</evidence>
<evidence type="ECO:0000256" key="4">
    <source>
        <dbReference type="ARBA" id="ARBA00022452"/>
    </source>
</evidence>
<dbReference type="EMBL" id="FNLO01000002">
    <property type="protein sequence ID" value="SDV47097.1"/>
    <property type="molecule type" value="Genomic_DNA"/>
</dbReference>
<evidence type="ECO:0000256" key="5">
    <source>
        <dbReference type="ARBA" id="ARBA00022692"/>
    </source>
</evidence>
<dbReference type="Proteomes" id="UP000243719">
    <property type="component" value="Unassembled WGS sequence"/>
</dbReference>
<evidence type="ECO:0000256" key="1">
    <source>
        <dbReference type="ARBA" id="ARBA00004571"/>
    </source>
</evidence>
<comment type="similarity">
    <text evidence="2 10 11">Belongs to the TonB-dependent receptor family.</text>
</comment>
<name>A0A1H2PL51_9BURK</name>
<evidence type="ECO:0000256" key="11">
    <source>
        <dbReference type="RuleBase" id="RU003357"/>
    </source>
</evidence>
<keyword evidence="8" id="KW-0675">Receptor</keyword>
<dbReference type="CDD" id="cd01347">
    <property type="entry name" value="ligand_gated_channel"/>
    <property type="match status" value="1"/>
</dbReference>
<keyword evidence="3 10" id="KW-0813">Transport</keyword>
<keyword evidence="6 11" id="KW-0798">TonB box</keyword>
<dbReference type="PANTHER" id="PTHR30069:SF49">
    <property type="entry name" value="OUTER MEMBRANE PROTEIN C"/>
    <property type="match status" value="1"/>
</dbReference>
<dbReference type="InterPro" id="IPR000531">
    <property type="entry name" value="Beta-barrel_TonB"/>
</dbReference>
<dbReference type="GO" id="GO:0009279">
    <property type="term" value="C:cell outer membrane"/>
    <property type="evidence" value="ECO:0007669"/>
    <property type="project" value="UniProtKB-SubCell"/>
</dbReference>
<reference evidence="15" key="1">
    <citation type="submission" date="2016-09" db="EMBL/GenBank/DDBJ databases">
        <authorList>
            <person name="Varghese N."/>
            <person name="Submissions S."/>
        </authorList>
    </citation>
    <scope>NUCLEOTIDE SEQUENCE [LARGE SCALE GENOMIC DNA]</scope>
    <source>
        <strain evidence="15">JS23</strain>
    </source>
</reference>
<dbReference type="AlphaFoldDB" id="A0A1H2PL51"/>
<dbReference type="NCBIfam" id="TIGR01778">
    <property type="entry name" value="TonB-copper"/>
    <property type="match status" value="1"/>
</dbReference>
<evidence type="ECO:0000259" key="12">
    <source>
        <dbReference type="Pfam" id="PF00593"/>
    </source>
</evidence>
<keyword evidence="9 10" id="KW-0998">Cell outer membrane</keyword>
<dbReference type="GO" id="GO:0044718">
    <property type="term" value="P:siderophore transmembrane transport"/>
    <property type="evidence" value="ECO:0007669"/>
    <property type="project" value="TreeGrafter"/>
</dbReference>
<keyword evidence="15" id="KW-1185">Reference proteome</keyword>
<dbReference type="InterPro" id="IPR036942">
    <property type="entry name" value="Beta-barrel_TonB_sf"/>
</dbReference>
<dbReference type="SUPFAM" id="SSF56935">
    <property type="entry name" value="Porins"/>
    <property type="match status" value="1"/>
</dbReference>
<evidence type="ECO:0000313" key="14">
    <source>
        <dbReference type="EMBL" id="SDV47097.1"/>
    </source>
</evidence>
<keyword evidence="5 10" id="KW-0812">Transmembrane</keyword>
<dbReference type="InterPro" id="IPR012910">
    <property type="entry name" value="Plug_dom"/>
</dbReference>
<keyword evidence="7 10" id="KW-0472">Membrane</keyword>
<evidence type="ECO:0000256" key="9">
    <source>
        <dbReference type="ARBA" id="ARBA00023237"/>
    </source>
</evidence>
<dbReference type="Gene3D" id="2.170.130.10">
    <property type="entry name" value="TonB-dependent receptor, plug domain"/>
    <property type="match status" value="1"/>
</dbReference>
<dbReference type="PANTHER" id="PTHR30069">
    <property type="entry name" value="TONB-DEPENDENT OUTER MEMBRANE RECEPTOR"/>
    <property type="match status" value="1"/>
</dbReference>